<proteinExistence type="predicted"/>
<gene>
    <name evidence="2" type="ORF">LRAMOSA04708</name>
</gene>
<organism evidence="2">
    <name type="scientific">Lichtheimia ramosa</name>
    <dbReference type="NCBI Taxonomy" id="688394"/>
    <lineage>
        <taxon>Eukaryota</taxon>
        <taxon>Fungi</taxon>
        <taxon>Fungi incertae sedis</taxon>
        <taxon>Mucoromycota</taxon>
        <taxon>Mucoromycotina</taxon>
        <taxon>Mucoromycetes</taxon>
        <taxon>Mucorales</taxon>
        <taxon>Lichtheimiaceae</taxon>
        <taxon>Lichtheimia</taxon>
    </lineage>
</organism>
<sequence>MNYHPQQSYWSQQPNSGHYGYPIIVTSSGTPASPHFLPQNQYPQPPPQPQYLCAPVYYYPSATPPQQQQTMTTPSSKCHSHRMSTTSTSSSHSNNSSNGSNAMRKSRRPMSVQAPTQQQYRMAAIAEEKEIHQQQKRASSALGVTPSDKDEEIPLAMLAYRKGYPTYQRRSTTSTTTTTHHRHLPCNYSATQPSNMSIRSAPATSPRPQSSYRRNVRMETSHSASNRTTSNNSSRRPSLVSDHPYSTATSVTSSSEPSSSYSATTPATPSSVSRRPSIAKRWINRFTRSLKS</sequence>
<dbReference type="OrthoDB" id="2286848at2759"/>
<evidence type="ECO:0000313" key="2">
    <source>
        <dbReference type="EMBL" id="CDS12514.1"/>
    </source>
</evidence>
<feature type="compositionally biased region" description="Polar residues" evidence="1">
    <location>
        <begin position="188"/>
        <end position="213"/>
    </location>
</feature>
<feature type="region of interest" description="Disordered" evidence="1">
    <location>
        <begin position="167"/>
        <end position="278"/>
    </location>
</feature>
<accession>A0A077WZA3</accession>
<dbReference type="AlphaFoldDB" id="A0A077WZA3"/>
<feature type="compositionally biased region" description="Low complexity" evidence="1">
    <location>
        <begin position="169"/>
        <end position="178"/>
    </location>
</feature>
<reference evidence="2" key="1">
    <citation type="journal article" date="2014" name="Genome Announc.">
        <title>De novo whole-genome sequence and genome annotation of Lichtheimia ramosa.</title>
        <authorList>
            <person name="Linde J."/>
            <person name="Schwartze V."/>
            <person name="Binder U."/>
            <person name="Lass-Florl C."/>
            <person name="Voigt K."/>
            <person name="Horn F."/>
        </authorList>
    </citation>
    <scope>NUCLEOTIDE SEQUENCE</scope>
    <source>
        <strain evidence="2">JMRC FSU:6197</strain>
    </source>
</reference>
<feature type="compositionally biased region" description="Low complexity" evidence="1">
    <location>
        <begin position="64"/>
        <end position="76"/>
    </location>
</feature>
<feature type="compositionally biased region" description="Low complexity" evidence="1">
    <location>
        <begin position="221"/>
        <end position="276"/>
    </location>
</feature>
<feature type="region of interest" description="Disordered" evidence="1">
    <location>
        <begin position="64"/>
        <end position="117"/>
    </location>
</feature>
<name>A0A077WZA3_9FUNG</name>
<feature type="region of interest" description="Disordered" evidence="1">
    <location>
        <begin position="129"/>
        <end position="149"/>
    </location>
</feature>
<evidence type="ECO:0000256" key="1">
    <source>
        <dbReference type="SAM" id="MobiDB-lite"/>
    </source>
</evidence>
<dbReference type="EMBL" id="LK023357">
    <property type="protein sequence ID" value="CDS12514.1"/>
    <property type="molecule type" value="Genomic_DNA"/>
</dbReference>
<protein>
    <submittedName>
        <fullName evidence="2">Uncharacterized protein</fullName>
    </submittedName>
</protein>
<feature type="compositionally biased region" description="Low complexity" evidence="1">
    <location>
        <begin position="83"/>
        <end position="101"/>
    </location>
</feature>